<dbReference type="SUPFAM" id="SSF51182">
    <property type="entry name" value="RmlC-like cupins"/>
    <property type="match status" value="1"/>
</dbReference>
<dbReference type="InterPro" id="IPR013096">
    <property type="entry name" value="Cupin_2"/>
</dbReference>
<dbReference type="InterPro" id="IPR011051">
    <property type="entry name" value="RmlC_Cupin_sf"/>
</dbReference>
<dbReference type="InterPro" id="IPR014710">
    <property type="entry name" value="RmlC-like_jellyroll"/>
</dbReference>
<comment type="caution">
    <text evidence="2">The sequence shown here is derived from an EMBL/GenBank/DDBJ whole genome shotgun (WGS) entry which is preliminary data.</text>
</comment>
<sequence>MTSRLAVVELAGEIGALEGHVLRMSKTTIEAGGSYAPHSHAGRPEVIYVLEGIFTDRRGGTETNYGPGEVISMTDGVTHSIANETDEPVTYISVTVRRP</sequence>
<keyword evidence="3" id="KW-1185">Reference proteome</keyword>
<dbReference type="OrthoDB" id="8561853at2"/>
<evidence type="ECO:0000259" key="1">
    <source>
        <dbReference type="Pfam" id="PF07883"/>
    </source>
</evidence>
<dbReference type="EMBL" id="PGGM01000010">
    <property type="protein sequence ID" value="PSH62240.1"/>
    <property type="molecule type" value="Genomic_DNA"/>
</dbReference>
<name>A0A2P7B732_9HYPH</name>
<protein>
    <submittedName>
        <fullName evidence="2">Cupin</fullName>
    </submittedName>
</protein>
<dbReference type="Pfam" id="PF07883">
    <property type="entry name" value="Cupin_2"/>
    <property type="match status" value="1"/>
</dbReference>
<gene>
    <name evidence="2" type="ORF">CU103_19865</name>
</gene>
<dbReference type="Gene3D" id="2.60.120.10">
    <property type="entry name" value="Jelly Rolls"/>
    <property type="match status" value="1"/>
</dbReference>
<organism evidence="2 3">
    <name type="scientific">Phyllobacterium sophorae</name>
    <dbReference type="NCBI Taxonomy" id="1520277"/>
    <lineage>
        <taxon>Bacteria</taxon>
        <taxon>Pseudomonadati</taxon>
        <taxon>Pseudomonadota</taxon>
        <taxon>Alphaproteobacteria</taxon>
        <taxon>Hyphomicrobiales</taxon>
        <taxon>Phyllobacteriaceae</taxon>
        <taxon>Phyllobacterium</taxon>
    </lineage>
</organism>
<proteinExistence type="predicted"/>
<dbReference type="Proteomes" id="UP000241764">
    <property type="component" value="Unassembled WGS sequence"/>
</dbReference>
<evidence type="ECO:0000313" key="2">
    <source>
        <dbReference type="EMBL" id="PSH62240.1"/>
    </source>
</evidence>
<evidence type="ECO:0000313" key="3">
    <source>
        <dbReference type="Proteomes" id="UP000241764"/>
    </source>
</evidence>
<feature type="domain" description="Cupin type-2" evidence="1">
    <location>
        <begin position="27"/>
        <end position="94"/>
    </location>
</feature>
<accession>A0A2P7B732</accession>
<dbReference type="AlphaFoldDB" id="A0A2P7B732"/>
<reference evidence="3" key="1">
    <citation type="submission" date="2017-11" db="EMBL/GenBank/DDBJ databases">
        <authorList>
            <person name="Kuznetsova I."/>
            <person name="Sazanova A."/>
            <person name="Chirak E."/>
            <person name="Safronova V."/>
            <person name="Willems A."/>
        </authorList>
    </citation>
    <scope>NUCLEOTIDE SEQUENCE [LARGE SCALE GENOMIC DNA]</scope>
    <source>
        <strain evidence="3">CCBAU 03422</strain>
    </source>
</reference>